<evidence type="ECO:0000313" key="1">
    <source>
        <dbReference type="EMBL" id="KAJ9106588.1"/>
    </source>
</evidence>
<evidence type="ECO:0000313" key="2">
    <source>
        <dbReference type="Proteomes" id="UP001230649"/>
    </source>
</evidence>
<keyword evidence="2" id="KW-1185">Reference proteome</keyword>
<name>A0ACC2W565_9TREE</name>
<proteinExistence type="predicted"/>
<gene>
    <name evidence="1" type="ORF">QFC20_004081</name>
</gene>
<accession>A0ACC2W565</accession>
<comment type="caution">
    <text evidence="1">The sequence shown here is derived from an EMBL/GenBank/DDBJ whole genome shotgun (WGS) entry which is preliminary data.</text>
</comment>
<dbReference type="Proteomes" id="UP001230649">
    <property type="component" value="Unassembled WGS sequence"/>
</dbReference>
<sequence length="542" mass="58956">MVGLAIALPLLALASRADPYNQSHFTLQPGDRCTSFPAAVSSPSLTVIGATYYPVGAIVDLANGQAFVNTTELPAFCRLVLNITTNPETGKQAGAEVWFPDAEEWNGRVFGFGLGAWGGGVPYGAIALDGLAQGYVAYCTDGGHVGIMWNGSFGGPHNDDAIVDLAWRALHLTTVHAKELAAEFYGRNHTKSYFSGCSTGGRQGIKAMVAFPEDYDGLLLGAPANPFGHIMPWMARQSQLVRPVGSATWIPAETWDLIHAEAVRQCDALDGVKDGIISNPENCPFRPETLACRPNTTAPSTCLTPPQLHTLSRLYSPYIDPNGTYLSSGFVPGAEYAYPLGLVGTEPFPMPADYYRYLVLNDTTWDESRLDEETVQLGIDLNPGSMDVYEPDLTAFFARGGKVLQYAGWDDELIAPGNSIKWYRDVYAHTMTHSSLDPDDSFRLFTVPGMMHCFNGNGATAFGGWSQRSFAPPLKPKAGYDIQASMVEWVEKGRKVDHIVATKWKEDNVSLGVAFTRKLCPYPQQAVYIGGDESSESLFECR</sequence>
<organism evidence="1 2">
    <name type="scientific">Naganishia adeliensis</name>
    <dbReference type="NCBI Taxonomy" id="92952"/>
    <lineage>
        <taxon>Eukaryota</taxon>
        <taxon>Fungi</taxon>
        <taxon>Dikarya</taxon>
        <taxon>Basidiomycota</taxon>
        <taxon>Agaricomycotina</taxon>
        <taxon>Tremellomycetes</taxon>
        <taxon>Filobasidiales</taxon>
        <taxon>Filobasidiaceae</taxon>
        <taxon>Naganishia</taxon>
    </lineage>
</organism>
<dbReference type="EMBL" id="JASBWS010000043">
    <property type="protein sequence ID" value="KAJ9106588.1"/>
    <property type="molecule type" value="Genomic_DNA"/>
</dbReference>
<protein>
    <submittedName>
        <fullName evidence="1">Uncharacterized protein</fullName>
    </submittedName>
</protein>
<reference evidence="1" key="1">
    <citation type="submission" date="2023-04" db="EMBL/GenBank/DDBJ databases">
        <title>Draft Genome sequencing of Naganishia species isolated from polar environments using Oxford Nanopore Technology.</title>
        <authorList>
            <person name="Leo P."/>
            <person name="Venkateswaran K."/>
        </authorList>
    </citation>
    <scope>NUCLEOTIDE SEQUENCE</scope>
    <source>
        <strain evidence="1">MNA-CCFEE 5262</strain>
    </source>
</reference>